<sequence>MLLRRSTKYPEHAHNFTKTAVTVMMCGSTTGVLLPPNIVLQSREDVAAMGRNGTKRRTILQGEIACRNVFTNWKATYKQQSSVSKIDFSQMFATTLIEMIKKSNNAIENDLISSFQATGIISIDPERILREISVNDGGTGADINDALLNYLQQQRF</sequence>
<gene>
    <name evidence="1" type="ORF">GWI33_015615</name>
</gene>
<reference evidence="1" key="1">
    <citation type="submission" date="2020-08" db="EMBL/GenBank/DDBJ databases">
        <title>Genome sequencing and assembly of the red palm weevil Rhynchophorus ferrugineus.</title>
        <authorList>
            <person name="Dias G.B."/>
            <person name="Bergman C.M."/>
            <person name="Manee M."/>
        </authorList>
    </citation>
    <scope>NUCLEOTIDE SEQUENCE</scope>
    <source>
        <strain evidence="1">AA-2017</strain>
        <tissue evidence="1">Whole larva</tissue>
    </source>
</reference>
<dbReference type="AlphaFoldDB" id="A0A834MB92"/>
<dbReference type="OrthoDB" id="6748166at2759"/>
<dbReference type="Proteomes" id="UP000625711">
    <property type="component" value="Unassembled WGS sequence"/>
</dbReference>
<evidence type="ECO:0000313" key="1">
    <source>
        <dbReference type="EMBL" id="KAF7271514.1"/>
    </source>
</evidence>
<name>A0A834MB92_RHYFE</name>
<dbReference type="EMBL" id="JAACXV010013950">
    <property type="protein sequence ID" value="KAF7271514.1"/>
    <property type="molecule type" value="Genomic_DNA"/>
</dbReference>
<organism evidence="1 2">
    <name type="scientific">Rhynchophorus ferrugineus</name>
    <name type="common">Red palm weevil</name>
    <name type="synonym">Curculio ferrugineus</name>
    <dbReference type="NCBI Taxonomy" id="354439"/>
    <lineage>
        <taxon>Eukaryota</taxon>
        <taxon>Metazoa</taxon>
        <taxon>Ecdysozoa</taxon>
        <taxon>Arthropoda</taxon>
        <taxon>Hexapoda</taxon>
        <taxon>Insecta</taxon>
        <taxon>Pterygota</taxon>
        <taxon>Neoptera</taxon>
        <taxon>Endopterygota</taxon>
        <taxon>Coleoptera</taxon>
        <taxon>Polyphaga</taxon>
        <taxon>Cucujiformia</taxon>
        <taxon>Curculionidae</taxon>
        <taxon>Dryophthorinae</taxon>
        <taxon>Rhynchophorus</taxon>
    </lineage>
</organism>
<comment type="caution">
    <text evidence="1">The sequence shown here is derived from an EMBL/GenBank/DDBJ whole genome shotgun (WGS) entry which is preliminary data.</text>
</comment>
<keyword evidence="2" id="KW-1185">Reference proteome</keyword>
<proteinExistence type="predicted"/>
<evidence type="ECO:0000313" key="2">
    <source>
        <dbReference type="Proteomes" id="UP000625711"/>
    </source>
</evidence>
<protein>
    <submittedName>
        <fullName evidence="1">Uncharacterized protein</fullName>
    </submittedName>
</protein>
<accession>A0A834MB92</accession>